<name>A0ABS2PL53_9STRE</name>
<protein>
    <submittedName>
        <fullName evidence="2">Membrane protein</fullName>
    </submittedName>
</protein>
<organism evidence="2 3">
    <name type="scientific">Streptococcus saliviloxodontae</name>
    <dbReference type="NCBI Taxonomy" id="1349416"/>
    <lineage>
        <taxon>Bacteria</taxon>
        <taxon>Bacillati</taxon>
        <taxon>Bacillota</taxon>
        <taxon>Bacilli</taxon>
        <taxon>Lactobacillales</taxon>
        <taxon>Streptococcaceae</taxon>
        <taxon>Streptococcus</taxon>
    </lineage>
</organism>
<keyword evidence="3" id="KW-1185">Reference proteome</keyword>
<dbReference type="Pfam" id="PF06177">
    <property type="entry name" value="QueT"/>
    <property type="match status" value="1"/>
</dbReference>
<dbReference type="EMBL" id="JAFBEI010000018">
    <property type="protein sequence ID" value="MBM7636172.1"/>
    <property type="molecule type" value="Genomic_DNA"/>
</dbReference>
<comment type="caution">
    <text evidence="2">The sequence shown here is derived from an EMBL/GenBank/DDBJ whole genome shotgun (WGS) entry which is preliminary data.</text>
</comment>
<gene>
    <name evidence="2" type="ORF">JOC31_000991</name>
</gene>
<accession>A0ABS2PL53</accession>
<reference evidence="2 3" key="1">
    <citation type="submission" date="2021-01" db="EMBL/GenBank/DDBJ databases">
        <title>Genomic Encyclopedia of Type Strains, Phase IV (KMG-IV): sequencing the most valuable type-strain genomes for metagenomic binning, comparative biology and taxonomic classification.</title>
        <authorList>
            <person name="Goeker M."/>
        </authorList>
    </citation>
    <scope>NUCLEOTIDE SEQUENCE [LARGE SCALE GENOMIC DNA]</scope>
    <source>
        <strain evidence="2 3">DSM 27513</strain>
    </source>
</reference>
<sequence length="158" mass="17081">MTSKTLKPTQKLVLSAIFMALYIAVLFLSQSISFGAYQMRLATALYGLSYLYPFLAVPLSLANAIANSFGGLGILDIIGGFFAGILTTGAIYLIKKLNLNSWVVALAIFLIPSFVAPLWLSSLLHVPYWVLVANLLVGQFIPGIVAVLLINALQKRGF</sequence>
<keyword evidence="1" id="KW-1133">Transmembrane helix</keyword>
<feature type="transmembrane region" description="Helical" evidence="1">
    <location>
        <begin position="72"/>
        <end position="94"/>
    </location>
</feature>
<evidence type="ECO:0000256" key="1">
    <source>
        <dbReference type="SAM" id="Phobius"/>
    </source>
</evidence>
<dbReference type="PANTHER" id="PTHR40044">
    <property type="entry name" value="INTEGRAL MEMBRANE PROTEIN-RELATED"/>
    <property type="match status" value="1"/>
</dbReference>
<dbReference type="Proteomes" id="UP000809081">
    <property type="component" value="Unassembled WGS sequence"/>
</dbReference>
<feature type="transmembrane region" description="Helical" evidence="1">
    <location>
        <begin position="12"/>
        <end position="29"/>
    </location>
</feature>
<feature type="transmembrane region" description="Helical" evidence="1">
    <location>
        <begin position="41"/>
        <end position="66"/>
    </location>
</feature>
<feature type="transmembrane region" description="Helical" evidence="1">
    <location>
        <begin position="101"/>
        <end position="120"/>
    </location>
</feature>
<proteinExistence type="predicted"/>
<dbReference type="PANTHER" id="PTHR40044:SF1">
    <property type="entry name" value="INTEGRAL MEMBRANE PROTEIN"/>
    <property type="match status" value="1"/>
</dbReference>
<keyword evidence="1" id="KW-0472">Membrane</keyword>
<feature type="transmembrane region" description="Helical" evidence="1">
    <location>
        <begin position="126"/>
        <end position="153"/>
    </location>
</feature>
<dbReference type="InterPro" id="IPR010387">
    <property type="entry name" value="QueT"/>
</dbReference>
<keyword evidence="1" id="KW-0812">Transmembrane</keyword>
<evidence type="ECO:0000313" key="2">
    <source>
        <dbReference type="EMBL" id="MBM7636172.1"/>
    </source>
</evidence>
<dbReference type="RefSeq" id="WP_205017064.1">
    <property type="nucleotide sequence ID" value="NZ_JAFBEI010000018.1"/>
</dbReference>
<evidence type="ECO:0000313" key="3">
    <source>
        <dbReference type="Proteomes" id="UP000809081"/>
    </source>
</evidence>